<dbReference type="NCBIfam" id="TIGR03349">
    <property type="entry name" value="IV_VI_DotU"/>
    <property type="match status" value="1"/>
</dbReference>
<gene>
    <name evidence="3" type="ORF">D1345_07770</name>
</gene>
<evidence type="ECO:0000259" key="2">
    <source>
        <dbReference type="Pfam" id="PF09850"/>
    </source>
</evidence>
<dbReference type="RefSeq" id="WP_118267070.1">
    <property type="nucleotide sequence ID" value="NZ_CP031968.1"/>
</dbReference>
<dbReference type="PANTHER" id="PTHR38033:SF1">
    <property type="entry name" value="DOTU FAMILY TYPE IV_VI SECRETION SYSTEM PROTEIN"/>
    <property type="match status" value="1"/>
</dbReference>
<dbReference type="AlphaFoldDB" id="A0AAD0RQW3"/>
<accession>A0AAD0RQW3</accession>
<keyword evidence="4" id="KW-1185">Reference proteome</keyword>
<keyword evidence="1" id="KW-1133">Transmembrane helix</keyword>
<dbReference type="Proteomes" id="UP000259465">
    <property type="component" value="Chromosome"/>
</dbReference>
<dbReference type="EMBL" id="CP031968">
    <property type="protein sequence ID" value="AXT46084.1"/>
    <property type="molecule type" value="Genomic_DNA"/>
</dbReference>
<evidence type="ECO:0000313" key="4">
    <source>
        <dbReference type="Proteomes" id="UP000259465"/>
    </source>
</evidence>
<protein>
    <submittedName>
        <fullName evidence="3">DotU family type IV/VI secretion system protein</fullName>
    </submittedName>
</protein>
<keyword evidence="1" id="KW-0472">Membrane</keyword>
<feature type="transmembrane region" description="Helical" evidence="1">
    <location>
        <begin position="185"/>
        <end position="210"/>
    </location>
</feature>
<dbReference type="KEGG" id="crz:D1345_07770"/>
<proteinExistence type="predicted"/>
<dbReference type="InterPro" id="IPR038522">
    <property type="entry name" value="T4/T6SS_DotU_sf"/>
</dbReference>
<keyword evidence="1" id="KW-0812">Transmembrane</keyword>
<dbReference type="InterPro" id="IPR017732">
    <property type="entry name" value="T4/T6SS_DotU"/>
</dbReference>
<sequence length="220" mass="23473">MSKLFPPETLARSFRDTALTVSMLADKDAPEHVEDWREHAAGLVRATREGLRQAGAGEVLIERASYAQCALLDEAALRRLEGAKRAEWAREPLQVRFFNSYQAGEVLLGQMRAHLAQPAAEPALSWCYAMVLAMGFRGGEDDAASQALLGQLSALVPAPPPLTAGEFDGAVAMLRGGVSWRFRRMALPLAAAGAGLAATLLGYAALSWWLGVADAALALS</sequence>
<dbReference type="Pfam" id="PF09850">
    <property type="entry name" value="DotU"/>
    <property type="match status" value="1"/>
</dbReference>
<name>A0AAD0RQW3_9NEIS</name>
<dbReference type="PANTHER" id="PTHR38033">
    <property type="entry name" value="MEMBRANE PROTEIN-RELATED"/>
    <property type="match status" value="1"/>
</dbReference>
<organism evidence="3 4">
    <name type="scientific">Chromobacterium rhizoryzae</name>
    <dbReference type="NCBI Taxonomy" id="1778675"/>
    <lineage>
        <taxon>Bacteria</taxon>
        <taxon>Pseudomonadati</taxon>
        <taxon>Pseudomonadota</taxon>
        <taxon>Betaproteobacteria</taxon>
        <taxon>Neisseriales</taxon>
        <taxon>Chromobacteriaceae</taxon>
        <taxon>Chromobacterium</taxon>
    </lineage>
</organism>
<evidence type="ECO:0000256" key="1">
    <source>
        <dbReference type="SAM" id="Phobius"/>
    </source>
</evidence>
<feature type="domain" description="Type IV / VI secretion system DotU" evidence="2">
    <location>
        <begin position="10"/>
        <end position="209"/>
    </location>
</feature>
<dbReference type="Gene3D" id="1.25.40.590">
    <property type="entry name" value="Type IV / VI secretion system, DotU"/>
    <property type="match status" value="1"/>
</dbReference>
<evidence type="ECO:0000313" key="3">
    <source>
        <dbReference type="EMBL" id="AXT46084.1"/>
    </source>
</evidence>
<reference evidence="3 4" key="1">
    <citation type="submission" date="2018-08" db="EMBL/GenBank/DDBJ databases">
        <title>Complete genome sequence of JP2-74.</title>
        <authorList>
            <person name="Wu L."/>
        </authorList>
    </citation>
    <scope>NUCLEOTIDE SEQUENCE [LARGE SCALE GENOMIC DNA]</scope>
    <source>
        <strain evidence="3 4">JP2-74</strain>
    </source>
</reference>